<keyword evidence="3" id="KW-1185">Reference proteome</keyword>
<keyword evidence="1" id="KW-0472">Membrane</keyword>
<keyword evidence="1" id="KW-0812">Transmembrane</keyword>
<dbReference type="Proteomes" id="UP000266552">
    <property type="component" value="Chromosome"/>
</dbReference>
<feature type="transmembrane region" description="Helical" evidence="1">
    <location>
        <begin position="6"/>
        <end position="23"/>
    </location>
</feature>
<evidence type="ECO:0000313" key="2">
    <source>
        <dbReference type="EMBL" id="AYB47750.1"/>
    </source>
</evidence>
<keyword evidence="1" id="KW-1133">Transmembrane helix</keyword>
<gene>
    <name evidence="2" type="ORF">D5F53_07925</name>
</gene>
<name>A0A385TTI7_PAELA</name>
<dbReference type="KEGG" id="plw:D5F53_07925"/>
<dbReference type="RefSeq" id="WP_119851133.1">
    <property type="nucleotide sequence ID" value="NZ_CP032412.1"/>
</dbReference>
<organism evidence="2 3">
    <name type="scientific">Paenibacillus lautus</name>
    <name type="common">Bacillus lautus</name>
    <dbReference type="NCBI Taxonomy" id="1401"/>
    <lineage>
        <taxon>Bacteria</taxon>
        <taxon>Bacillati</taxon>
        <taxon>Bacillota</taxon>
        <taxon>Bacilli</taxon>
        <taxon>Bacillales</taxon>
        <taxon>Paenibacillaceae</taxon>
        <taxon>Paenibacillus</taxon>
    </lineage>
</organism>
<protein>
    <submittedName>
        <fullName evidence="2">Uncharacterized protein</fullName>
    </submittedName>
</protein>
<sequence>MKKWIVPTIIVFSIFLILSYKWYTHPRQIVQNIEAVEFHLGKKADQVIMPVRIEIDGYLTRSITGKKHFDGTIKLFSGDKRLTDEKSYTQIVFNLSGGGDLVYDETANGVPKLNSYGLIFIDKDFSSVAIAKHVTENGETNTKSWESTRGMMIAGPASSREEGLRVSNALMADFLKGIALD</sequence>
<evidence type="ECO:0000313" key="3">
    <source>
        <dbReference type="Proteomes" id="UP000266552"/>
    </source>
</evidence>
<proteinExistence type="predicted"/>
<dbReference type="AlphaFoldDB" id="A0A385TTI7"/>
<reference evidence="2 3" key="1">
    <citation type="submission" date="2018-09" db="EMBL/GenBank/DDBJ databases">
        <title>Genome Sequence of Paenibacillus lautus Strain E7593-69, Azo Dye-Degrading Bacteria, Isolated from Commercial Tattoo Inks.</title>
        <authorList>
            <person name="Nho S.W."/>
            <person name="Kim S.-J."/>
            <person name="Kweon O."/>
            <person name="Cerniglia C.E."/>
        </authorList>
    </citation>
    <scope>NUCLEOTIDE SEQUENCE [LARGE SCALE GENOMIC DNA]</scope>
    <source>
        <strain evidence="2 3">E7593-69</strain>
    </source>
</reference>
<dbReference type="EMBL" id="CP032412">
    <property type="protein sequence ID" value="AYB47750.1"/>
    <property type="molecule type" value="Genomic_DNA"/>
</dbReference>
<evidence type="ECO:0000256" key="1">
    <source>
        <dbReference type="SAM" id="Phobius"/>
    </source>
</evidence>
<accession>A0A385TTI7</accession>